<evidence type="ECO:0000256" key="1">
    <source>
        <dbReference type="SAM" id="Phobius"/>
    </source>
</evidence>
<organism evidence="2 3">
    <name type="scientific">Paraclostridium bifermentans</name>
    <name type="common">Clostridium bifermentans</name>
    <dbReference type="NCBI Taxonomy" id="1490"/>
    <lineage>
        <taxon>Bacteria</taxon>
        <taxon>Bacillati</taxon>
        <taxon>Bacillota</taxon>
        <taxon>Clostridia</taxon>
        <taxon>Peptostreptococcales</taxon>
        <taxon>Peptostreptococcaceae</taxon>
        <taxon>Paraclostridium</taxon>
    </lineage>
</organism>
<accession>A0AA44DN86</accession>
<keyword evidence="1" id="KW-0472">Membrane</keyword>
<keyword evidence="1" id="KW-0812">Transmembrane</keyword>
<keyword evidence="1" id="KW-1133">Transmembrane helix</keyword>
<evidence type="ECO:0000313" key="2">
    <source>
        <dbReference type="EMBL" id="NME10755.1"/>
    </source>
</evidence>
<name>A0AA44DN86_PARBF</name>
<proteinExistence type="predicted"/>
<reference evidence="2 3" key="1">
    <citation type="submission" date="2020-04" db="EMBL/GenBank/DDBJ databases">
        <authorList>
            <person name="Hitch T.C.A."/>
            <person name="Wylensek D."/>
            <person name="Clavel T."/>
        </authorList>
    </citation>
    <scope>NUCLEOTIDE SEQUENCE [LARGE SCALE GENOMIC DNA]</scope>
    <source>
        <strain evidence="2 3">Med78_4-601-WT-2</strain>
    </source>
</reference>
<gene>
    <name evidence="2" type="ORF">HF875_14595</name>
</gene>
<dbReference type="RefSeq" id="WP_168932640.1">
    <property type="nucleotide sequence ID" value="NZ_JABAFD010000011.1"/>
</dbReference>
<dbReference type="Proteomes" id="UP000573963">
    <property type="component" value="Unassembled WGS sequence"/>
</dbReference>
<protein>
    <submittedName>
        <fullName evidence="2">Uncharacterized protein</fullName>
    </submittedName>
</protein>
<sequence length="98" mass="11367">MSKHTWNIIDWIIGGFGLIFIISEPSNFFEPNLYEPSLYSSPYNIPQRIVCIFLIYCFLSVIYWVIKKKINMVVHYSLIIAIYVAITVLYVIAVQSGI</sequence>
<dbReference type="AlphaFoldDB" id="A0AA44DN86"/>
<evidence type="ECO:0000313" key="3">
    <source>
        <dbReference type="Proteomes" id="UP000573963"/>
    </source>
</evidence>
<feature type="transmembrane region" description="Helical" evidence="1">
    <location>
        <begin position="7"/>
        <end position="25"/>
    </location>
</feature>
<dbReference type="EMBL" id="JABAFD010000011">
    <property type="protein sequence ID" value="NME10755.1"/>
    <property type="molecule type" value="Genomic_DNA"/>
</dbReference>
<comment type="caution">
    <text evidence="2">The sequence shown here is derived from an EMBL/GenBank/DDBJ whole genome shotgun (WGS) entry which is preliminary data.</text>
</comment>
<feature type="transmembrane region" description="Helical" evidence="1">
    <location>
        <begin position="45"/>
        <end position="66"/>
    </location>
</feature>
<feature type="transmembrane region" description="Helical" evidence="1">
    <location>
        <begin position="73"/>
        <end position="93"/>
    </location>
</feature>